<dbReference type="AlphaFoldDB" id="A0A0N8T0Y3"/>
<feature type="non-terminal residue" evidence="4">
    <location>
        <position position="125"/>
    </location>
</feature>
<dbReference type="PATRIC" id="fig|264459.3.peg.2558"/>
<evidence type="ECO:0000313" key="4">
    <source>
        <dbReference type="EMBL" id="KPY78472.1"/>
    </source>
</evidence>
<comment type="similarity">
    <text evidence="1">Belongs to the HAK/KUP transporter (TC 2.A.72) family.</text>
</comment>
<feature type="domain" description="K+ potassium transporter integral membrane" evidence="3">
    <location>
        <begin position="1"/>
        <end position="125"/>
    </location>
</feature>
<sequence>QRHGTARIGVLFGPVMVVWFLVLGALGVYGIMQSPEVLKAVNPAWGLNFFIIHPGIGVAILGAVVLALTGAEALYADMGHFGRKPISRAWFILVLPALLLNYFGQGALVLGNPETVRNPFYLLAP</sequence>
<dbReference type="InterPro" id="IPR053951">
    <property type="entry name" value="K_trans_N"/>
</dbReference>
<dbReference type="PANTHER" id="PTHR30540:SF79">
    <property type="entry name" value="LOW AFFINITY POTASSIUM TRANSPORT SYSTEM PROTEIN KUP"/>
    <property type="match status" value="1"/>
</dbReference>
<dbReference type="PANTHER" id="PTHR30540">
    <property type="entry name" value="OSMOTIC STRESS POTASSIUM TRANSPORTER"/>
    <property type="match status" value="1"/>
</dbReference>
<keyword evidence="2" id="KW-1133">Transmembrane helix</keyword>
<keyword evidence="2" id="KW-0472">Membrane</keyword>
<dbReference type="RefSeq" id="WP_200754181.1">
    <property type="nucleotide sequence ID" value="NZ_LJRI01001038.1"/>
</dbReference>
<evidence type="ECO:0000313" key="5">
    <source>
        <dbReference type="Proteomes" id="UP000050384"/>
    </source>
</evidence>
<feature type="non-terminal residue" evidence="4">
    <location>
        <position position="1"/>
    </location>
</feature>
<evidence type="ECO:0000259" key="3">
    <source>
        <dbReference type="Pfam" id="PF02705"/>
    </source>
</evidence>
<accession>A0A0N8T0Y3</accession>
<gene>
    <name evidence="4" type="ORF">ALO94_01397</name>
</gene>
<feature type="transmembrane region" description="Helical" evidence="2">
    <location>
        <begin position="12"/>
        <end position="32"/>
    </location>
</feature>
<dbReference type="InterPro" id="IPR003855">
    <property type="entry name" value="K+_transporter"/>
</dbReference>
<organism evidence="4 5">
    <name type="scientific">Pseudomonas syringae pv. spinaceae</name>
    <dbReference type="NCBI Taxonomy" id="264459"/>
    <lineage>
        <taxon>Bacteria</taxon>
        <taxon>Pseudomonadati</taxon>
        <taxon>Pseudomonadota</taxon>
        <taxon>Gammaproteobacteria</taxon>
        <taxon>Pseudomonadales</taxon>
        <taxon>Pseudomonadaceae</taxon>
        <taxon>Pseudomonas</taxon>
        <taxon>Pseudomonas syringae</taxon>
    </lineage>
</organism>
<reference evidence="4 5" key="1">
    <citation type="submission" date="2015-09" db="EMBL/GenBank/DDBJ databases">
        <title>Genome announcement of multiple Pseudomonas syringae strains.</title>
        <authorList>
            <person name="Thakur S."/>
            <person name="Wang P.W."/>
            <person name="Gong Y."/>
            <person name="Weir B.S."/>
            <person name="Guttman D.S."/>
        </authorList>
    </citation>
    <scope>NUCLEOTIDE SEQUENCE [LARGE SCALE GENOMIC DNA]</scope>
    <source>
        <strain evidence="4 5">ICMP16929</strain>
    </source>
</reference>
<dbReference type="Pfam" id="PF02705">
    <property type="entry name" value="K_trans"/>
    <property type="match status" value="1"/>
</dbReference>
<dbReference type="GO" id="GO:0015079">
    <property type="term" value="F:potassium ion transmembrane transporter activity"/>
    <property type="evidence" value="ECO:0007669"/>
    <property type="project" value="InterPro"/>
</dbReference>
<evidence type="ECO:0000256" key="1">
    <source>
        <dbReference type="ARBA" id="ARBA00007019"/>
    </source>
</evidence>
<comment type="caution">
    <text evidence="4">The sequence shown here is derived from an EMBL/GenBank/DDBJ whole genome shotgun (WGS) entry which is preliminary data.</text>
</comment>
<name>A0A0N8T0Y3_PSESX</name>
<dbReference type="Proteomes" id="UP000050384">
    <property type="component" value="Unassembled WGS sequence"/>
</dbReference>
<evidence type="ECO:0000256" key="2">
    <source>
        <dbReference type="SAM" id="Phobius"/>
    </source>
</evidence>
<feature type="transmembrane region" description="Helical" evidence="2">
    <location>
        <begin position="89"/>
        <end position="110"/>
    </location>
</feature>
<dbReference type="GO" id="GO:0016020">
    <property type="term" value="C:membrane"/>
    <property type="evidence" value="ECO:0007669"/>
    <property type="project" value="InterPro"/>
</dbReference>
<proteinExistence type="inferred from homology"/>
<feature type="transmembrane region" description="Helical" evidence="2">
    <location>
        <begin position="44"/>
        <end position="68"/>
    </location>
</feature>
<keyword evidence="2" id="KW-0812">Transmembrane</keyword>
<dbReference type="EMBL" id="LJRI01001038">
    <property type="protein sequence ID" value="KPY78472.1"/>
    <property type="molecule type" value="Genomic_DNA"/>
</dbReference>
<protein>
    <submittedName>
        <fullName evidence="4">Putative potassium uptake protein</fullName>
    </submittedName>
</protein>